<evidence type="ECO:0000313" key="1">
    <source>
        <dbReference type="EMBL" id="PIL28259.1"/>
    </source>
</evidence>
<reference evidence="1 2" key="1">
    <citation type="journal article" date="2015" name="Sci. Rep.">
        <title>Chromosome-level genome map provides insights into diverse defense mechanisms in the medicinal fungus Ganoderma sinense.</title>
        <authorList>
            <person name="Zhu Y."/>
            <person name="Xu J."/>
            <person name="Sun C."/>
            <person name="Zhou S."/>
            <person name="Xu H."/>
            <person name="Nelson D.R."/>
            <person name="Qian J."/>
            <person name="Song J."/>
            <person name="Luo H."/>
            <person name="Xiang L."/>
            <person name="Li Y."/>
            <person name="Xu Z."/>
            <person name="Ji A."/>
            <person name="Wang L."/>
            <person name="Lu S."/>
            <person name="Hayward A."/>
            <person name="Sun W."/>
            <person name="Li X."/>
            <person name="Schwartz D.C."/>
            <person name="Wang Y."/>
            <person name="Chen S."/>
        </authorList>
    </citation>
    <scope>NUCLEOTIDE SEQUENCE [LARGE SCALE GENOMIC DNA]</scope>
    <source>
        <strain evidence="1 2">ZZ0214-1</strain>
    </source>
</reference>
<dbReference type="Proteomes" id="UP000230002">
    <property type="component" value="Unassembled WGS sequence"/>
</dbReference>
<dbReference type="AlphaFoldDB" id="A0A2G8S3B5"/>
<comment type="caution">
    <text evidence="1">The sequence shown here is derived from an EMBL/GenBank/DDBJ whole genome shotgun (WGS) entry which is preliminary data.</text>
</comment>
<organism evidence="1 2">
    <name type="scientific">Ganoderma sinense ZZ0214-1</name>
    <dbReference type="NCBI Taxonomy" id="1077348"/>
    <lineage>
        <taxon>Eukaryota</taxon>
        <taxon>Fungi</taxon>
        <taxon>Dikarya</taxon>
        <taxon>Basidiomycota</taxon>
        <taxon>Agaricomycotina</taxon>
        <taxon>Agaricomycetes</taxon>
        <taxon>Polyporales</taxon>
        <taxon>Polyporaceae</taxon>
        <taxon>Ganoderma</taxon>
    </lineage>
</organism>
<accession>A0A2G8S3B5</accession>
<name>A0A2G8S3B5_9APHY</name>
<gene>
    <name evidence="1" type="ORF">GSI_09671</name>
</gene>
<proteinExistence type="predicted"/>
<keyword evidence="2" id="KW-1185">Reference proteome</keyword>
<protein>
    <submittedName>
        <fullName evidence="1">Uncharacterized protein</fullName>
    </submittedName>
</protein>
<dbReference type="EMBL" id="AYKW01000026">
    <property type="protein sequence ID" value="PIL28259.1"/>
    <property type="molecule type" value="Genomic_DNA"/>
</dbReference>
<sequence length="66" mass="7454">MPYRGYESTEHPAVRSTSLAQYPVAPAFFESIQFLKATVVGIELDLDALFYPSYMILWASYLSTEA</sequence>
<evidence type="ECO:0000313" key="2">
    <source>
        <dbReference type="Proteomes" id="UP000230002"/>
    </source>
</evidence>